<sequence length="388" mass="44282">MAEPDEIYQFLTAVFAGRNDQIYDIEILPPGFGPLLSDGTNIGITKRALVQAFLIARRIFFDSIKNSSLSGCAGNVGELSRQEDVRLKVASEIMLLFDSEHLTACNWRKRTLHILKDSQLPDRYIRALREEVSFTTILLRSPLHRHAKSPTLWHHRYWVMTEAFRLGPGHVNSIILSSCDAASGPLDADDMAISEKLFQHELAVTLRAGEQHHMNYYAFSYLRQFLGILRCFLNGYSFQPNDDLSRLKSDGISNEIADSDITSRLLQPLRKGLLEEIHKWCLSHPRDISGWTFLLHLLELVDDAPVQTAIVEKTVRYAFDVAWEGEALWVFVSLSISKFSIDFDGLFLVDYKEIRHEINKPAHATHIHRPWTELAARVKARPSKDIES</sequence>
<dbReference type="InterPro" id="IPR002088">
    <property type="entry name" value="Prenyl_trans_a"/>
</dbReference>
<comment type="similarity">
    <text evidence="1">Belongs to the protein prenyltransferase subunit alpha family.</text>
</comment>
<dbReference type="EMBL" id="CP120627">
    <property type="protein sequence ID" value="WEW55545.1"/>
    <property type="molecule type" value="Genomic_DNA"/>
</dbReference>
<keyword evidence="6" id="KW-1185">Reference proteome</keyword>
<dbReference type="GO" id="GO:0005737">
    <property type="term" value="C:cytoplasm"/>
    <property type="evidence" value="ECO:0007669"/>
    <property type="project" value="TreeGrafter"/>
</dbReference>
<dbReference type="PANTHER" id="PTHR11129">
    <property type="entry name" value="PROTEIN FARNESYLTRANSFERASE ALPHA SUBUNIT/RAB GERANYLGERANYL TRANSFERASE ALPHA SUBUNIT"/>
    <property type="match status" value="1"/>
</dbReference>
<dbReference type="Gene3D" id="1.25.40.120">
    <property type="entry name" value="Protein prenylyltransferase"/>
    <property type="match status" value="1"/>
</dbReference>
<dbReference type="PANTHER" id="PTHR11129:SF3">
    <property type="entry name" value="PROTEIN PRENYLTRANSFERASE ALPHA SUBUNIT REPEAT-CONTAINING PROTEIN 1"/>
    <property type="match status" value="1"/>
</dbReference>
<dbReference type="SUPFAM" id="SSF48439">
    <property type="entry name" value="Protein prenylyltransferase"/>
    <property type="match status" value="1"/>
</dbReference>
<dbReference type="GO" id="GO:0008318">
    <property type="term" value="F:protein prenyltransferase activity"/>
    <property type="evidence" value="ECO:0007669"/>
    <property type="project" value="InterPro"/>
</dbReference>
<evidence type="ECO:0000256" key="3">
    <source>
        <dbReference type="ARBA" id="ARBA00022679"/>
    </source>
</evidence>
<protein>
    <submittedName>
        <fullName evidence="5">Uncharacterized protein</fullName>
    </submittedName>
</protein>
<dbReference type="Proteomes" id="UP001219355">
    <property type="component" value="Chromosome 1"/>
</dbReference>
<name>A0AAF0DC41_9EURO</name>
<accession>A0AAF0DC41</accession>
<organism evidence="5 6">
    <name type="scientific">Emydomyces testavorans</name>
    <dbReference type="NCBI Taxonomy" id="2070801"/>
    <lineage>
        <taxon>Eukaryota</taxon>
        <taxon>Fungi</taxon>
        <taxon>Dikarya</taxon>
        <taxon>Ascomycota</taxon>
        <taxon>Pezizomycotina</taxon>
        <taxon>Eurotiomycetes</taxon>
        <taxon>Eurotiomycetidae</taxon>
        <taxon>Onygenales</taxon>
        <taxon>Nannizziopsiaceae</taxon>
        <taxon>Emydomyces</taxon>
    </lineage>
</organism>
<evidence type="ECO:0000256" key="2">
    <source>
        <dbReference type="ARBA" id="ARBA00022602"/>
    </source>
</evidence>
<proteinExistence type="inferred from homology"/>
<gene>
    <name evidence="5" type="ORF">PRK78_000976</name>
</gene>
<dbReference type="AlphaFoldDB" id="A0AAF0DC41"/>
<dbReference type="Pfam" id="PF01239">
    <property type="entry name" value="PPTA"/>
    <property type="match status" value="1"/>
</dbReference>
<keyword evidence="2" id="KW-0637">Prenyltransferase</keyword>
<evidence type="ECO:0000256" key="4">
    <source>
        <dbReference type="ARBA" id="ARBA00022737"/>
    </source>
</evidence>
<evidence type="ECO:0000313" key="6">
    <source>
        <dbReference type="Proteomes" id="UP001219355"/>
    </source>
</evidence>
<keyword evidence="4" id="KW-0677">Repeat</keyword>
<reference evidence="5" key="1">
    <citation type="submission" date="2023-03" db="EMBL/GenBank/DDBJ databases">
        <title>Emydomyces testavorans Genome Sequence.</title>
        <authorList>
            <person name="Hoyer L."/>
        </authorList>
    </citation>
    <scope>NUCLEOTIDE SEQUENCE</scope>
    <source>
        <strain evidence="5">16-2883</strain>
    </source>
</reference>
<evidence type="ECO:0000256" key="1">
    <source>
        <dbReference type="ARBA" id="ARBA00006734"/>
    </source>
</evidence>
<keyword evidence="3" id="KW-0808">Transferase</keyword>
<evidence type="ECO:0000313" key="5">
    <source>
        <dbReference type="EMBL" id="WEW55545.1"/>
    </source>
</evidence>